<dbReference type="Proteomes" id="UP001595858">
    <property type="component" value="Unassembled WGS sequence"/>
</dbReference>
<protein>
    <submittedName>
        <fullName evidence="2">Uncharacterized protein</fullName>
    </submittedName>
</protein>
<accession>A0ABV9SIC1</accession>
<name>A0ABV9SIC1_9ACTN</name>
<evidence type="ECO:0000313" key="2">
    <source>
        <dbReference type="EMBL" id="MFC4866856.1"/>
    </source>
</evidence>
<feature type="region of interest" description="Disordered" evidence="1">
    <location>
        <begin position="51"/>
        <end position="83"/>
    </location>
</feature>
<evidence type="ECO:0000313" key="3">
    <source>
        <dbReference type="Proteomes" id="UP001595858"/>
    </source>
</evidence>
<proteinExistence type="predicted"/>
<gene>
    <name evidence="2" type="ORF">ACFPCZ_09445</name>
</gene>
<comment type="caution">
    <text evidence="2">The sequence shown here is derived from an EMBL/GenBank/DDBJ whole genome shotgun (WGS) entry which is preliminary data.</text>
</comment>
<feature type="compositionally biased region" description="Low complexity" evidence="1">
    <location>
        <begin position="71"/>
        <end position="83"/>
    </location>
</feature>
<evidence type="ECO:0000256" key="1">
    <source>
        <dbReference type="SAM" id="MobiDB-lite"/>
    </source>
</evidence>
<reference evidence="3" key="1">
    <citation type="journal article" date="2019" name="Int. J. Syst. Evol. Microbiol.">
        <title>The Global Catalogue of Microorganisms (GCM) 10K type strain sequencing project: providing services to taxonomists for standard genome sequencing and annotation.</title>
        <authorList>
            <consortium name="The Broad Institute Genomics Platform"/>
            <consortium name="The Broad Institute Genome Sequencing Center for Infectious Disease"/>
            <person name="Wu L."/>
            <person name="Ma J."/>
        </authorList>
    </citation>
    <scope>NUCLEOTIDE SEQUENCE [LARGE SCALE GENOMIC DNA]</scope>
    <source>
        <strain evidence="3">CGMCC 4.7304</strain>
    </source>
</reference>
<organism evidence="2 3">
    <name type="scientific">Streptomonospora arabica</name>
    <dbReference type="NCBI Taxonomy" id="412417"/>
    <lineage>
        <taxon>Bacteria</taxon>
        <taxon>Bacillati</taxon>
        <taxon>Actinomycetota</taxon>
        <taxon>Actinomycetes</taxon>
        <taxon>Streptosporangiales</taxon>
        <taxon>Nocardiopsidaceae</taxon>
        <taxon>Streptomonospora</taxon>
    </lineage>
</organism>
<dbReference type="RefSeq" id="WP_344143402.1">
    <property type="nucleotide sequence ID" value="NZ_BAAAQI010000007.1"/>
</dbReference>
<keyword evidence="3" id="KW-1185">Reference proteome</keyword>
<dbReference type="InterPro" id="IPR028994">
    <property type="entry name" value="Integrin_alpha_N"/>
</dbReference>
<sequence>MADDGFGDLVAAADVQGDGYADAVVGPKLREDEWRVTVASDSAACAAGTTTVDLEPPVPGAGEDGASSPGPCAARTATAPPPR</sequence>
<dbReference type="EMBL" id="JBHSIY010000006">
    <property type="protein sequence ID" value="MFC4866856.1"/>
    <property type="molecule type" value="Genomic_DNA"/>
</dbReference>
<dbReference type="SUPFAM" id="SSF69318">
    <property type="entry name" value="Integrin alpha N-terminal domain"/>
    <property type="match status" value="1"/>
</dbReference>